<organism evidence="2 3">
    <name type="scientific">Sphaerisporangium corydalis</name>
    <dbReference type="NCBI Taxonomy" id="1441875"/>
    <lineage>
        <taxon>Bacteria</taxon>
        <taxon>Bacillati</taxon>
        <taxon>Actinomycetota</taxon>
        <taxon>Actinomycetes</taxon>
        <taxon>Streptosporangiales</taxon>
        <taxon>Streptosporangiaceae</taxon>
        <taxon>Sphaerisporangium</taxon>
    </lineage>
</organism>
<evidence type="ECO:0000313" key="2">
    <source>
        <dbReference type="EMBL" id="MFC4589054.1"/>
    </source>
</evidence>
<protein>
    <submittedName>
        <fullName evidence="2">DUF397 domain-containing protein</fullName>
    </submittedName>
</protein>
<accession>A0ABV9EJQ6</accession>
<feature type="domain" description="DUF397" evidence="1">
    <location>
        <begin position="10"/>
        <end position="61"/>
    </location>
</feature>
<gene>
    <name evidence="2" type="ORF">ACFO8L_23390</name>
</gene>
<keyword evidence="3" id="KW-1185">Reference proteome</keyword>
<dbReference type="RefSeq" id="WP_262847570.1">
    <property type="nucleotide sequence ID" value="NZ_JANZYP010000065.1"/>
</dbReference>
<dbReference type="Proteomes" id="UP001595891">
    <property type="component" value="Unassembled WGS sequence"/>
</dbReference>
<dbReference type="Pfam" id="PF04149">
    <property type="entry name" value="DUF397"/>
    <property type="match status" value="1"/>
</dbReference>
<evidence type="ECO:0000259" key="1">
    <source>
        <dbReference type="Pfam" id="PF04149"/>
    </source>
</evidence>
<dbReference type="EMBL" id="JBHSFN010000014">
    <property type="protein sequence ID" value="MFC4589054.1"/>
    <property type="molecule type" value="Genomic_DNA"/>
</dbReference>
<proteinExistence type="predicted"/>
<name>A0ABV9EJQ6_9ACTN</name>
<evidence type="ECO:0000313" key="3">
    <source>
        <dbReference type="Proteomes" id="UP001595891"/>
    </source>
</evidence>
<reference evidence="3" key="1">
    <citation type="journal article" date="2019" name="Int. J. Syst. Evol. Microbiol.">
        <title>The Global Catalogue of Microorganisms (GCM) 10K type strain sequencing project: providing services to taxonomists for standard genome sequencing and annotation.</title>
        <authorList>
            <consortium name="The Broad Institute Genomics Platform"/>
            <consortium name="The Broad Institute Genome Sequencing Center for Infectious Disease"/>
            <person name="Wu L."/>
            <person name="Ma J."/>
        </authorList>
    </citation>
    <scope>NUCLEOTIDE SEQUENCE [LARGE SCALE GENOMIC DNA]</scope>
    <source>
        <strain evidence="3">CCUG 49560</strain>
    </source>
</reference>
<dbReference type="InterPro" id="IPR007278">
    <property type="entry name" value="DUF397"/>
</dbReference>
<sequence length="67" mass="7096">MSVTDIGHGTWRKSSYSTNGNCVEVGSSGGADVVVRDSENTGGPVVTFPAAEWKAFLRRVKAARPEV</sequence>
<comment type="caution">
    <text evidence="2">The sequence shown here is derived from an EMBL/GenBank/DDBJ whole genome shotgun (WGS) entry which is preliminary data.</text>
</comment>